<dbReference type="GO" id="GO:0000976">
    <property type="term" value="F:transcription cis-regulatory region binding"/>
    <property type="evidence" value="ECO:0007669"/>
    <property type="project" value="TreeGrafter"/>
</dbReference>
<organism evidence="7 8">
    <name type="scientific">Crossiella cryophila</name>
    <dbReference type="NCBI Taxonomy" id="43355"/>
    <lineage>
        <taxon>Bacteria</taxon>
        <taxon>Bacillati</taxon>
        <taxon>Actinomycetota</taxon>
        <taxon>Actinomycetes</taxon>
        <taxon>Pseudonocardiales</taxon>
        <taxon>Pseudonocardiaceae</taxon>
        <taxon>Crossiella</taxon>
    </lineage>
</organism>
<proteinExistence type="predicted"/>
<feature type="DNA-binding region" description="H-T-H motif" evidence="4">
    <location>
        <begin position="38"/>
        <end position="57"/>
    </location>
</feature>
<dbReference type="PROSITE" id="PS50977">
    <property type="entry name" value="HTH_TETR_2"/>
    <property type="match status" value="1"/>
</dbReference>
<dbReference type="EMBL" id="JACHMH010000001">
    <property type="protein sequence ID" value="MBB4679533.1"/>
    <property type="molecule type" value="Genomic_DNA"/>
</dbReference>
<evidence type="ECO:0000256" key="1">
    <source>
        <dbReference type="ARBA" id="ARBA00023015"/>
    </source>
</evidence>
<evidence type="ECO:0000313" key="7">
    <source>
        <dbReference type="EMBL" id="MBB4679533.1"/>
    </source>
</evidence>
<comment type="caution">
    <text evidence="7">The sequence shown here is derived from an EMBL/GenBank/DDBJ whole genome shotgun (WGS) entry which is preliminary data.</text>
</comment>
<name>A0A7W7CGV6_9PSEU</name>
<evidence type="ECO:0000259" key="6">
    <source>
        <dbReference type="PROSITE" id="PS50977"/>
    </source>
</evidence>
<evidence type="ECO:0000256" key="2">
    <source>
        <dbReference type="ARBA" id="ARBA00023125"/>
    </source>
</evidence>
<dbReference type="InterPro" id="IPR050109">
    <property type="entry name" value="HTH-type_TetR-like_transc_reg"/>
</dbReference>
<dbReference type="SUPFAM" id="SSF46689">
    <property type="entry name" value="Homeodomain-like"/>
    <property type="match status" value="1"/>
</dbReference>
<dbReference type="GO" id="GO:0003700">
    <property type="term" value="F:DNA-binding transcription factor activity"/>
    <property type="evidence" value="ECO:0007669"/>
    <property type="project" value="TreeGrafter"/>
</dbReference>
<gene>
    <name evidence="7" type="ORF">HNR67_005651</name>
</gene>
<reference evidence="7 8" key="1">
    <citation type="submission" date="2020-08" db="EMBL/GenBank/DDBJ databases">
        <title>Sequencing the genomes of 1000 actinobacteria strains.</title>
        <authorList>
            <person name="Klenk H.-P."/>
        </authorList>
    </citation>
    <scope>NUCLEOTIDE SEQUENCE [LARGE SCALE GENOMIC DNA]</scope>
    <source>
        <strain evidence="7 8">DSM 44230</strain>
    </source>
</reference>
<dbReference type="InterPro" id="IPR001647">
    <property type="entry name" value="HTH_TetR"/>
</dbReference>
<feature type="region of interest" description="Disordered" evidence="5">
    <location>
        <begin position="160"/>
        <end position="180"/>
    </location>
</feature>
<evidence type="ECO:0000256" key="5">
    <source>
        <dbReference type="SAM" id="MobiDB-lite"/>
    </source>
</evidence>
<dbReference type="PANTHER" id="PTHR30055:SF243">
    <property type="entry name" value="HTH-TYPE TRANSCRIPTIONAL REGULATOR RV1816"/>
    <property type="match status" value="1"/>
</dbReference>
<keyword evidence="1" id="KW-0805">Transcription regulation</keyword>
<dbReference type="InterPro" id="IPR036271">
    <property type="entry name" value="Tet_transcr_reg_TetR-rel_C_sf"/>
</dbReference>
<dbReference type="InterPro" id="IPR009057">
    <property type="entry name" value="Homeodomain-like_sf"/>
</dbReference>
<evidence type="ECO:0000313" key="8">
    <source>
        <dbReference type="Proteomes" id="UP000533598"/>
    </source>
</evidence>
<dbReference type="AlphaFoldDB" id="A0A7W7CGV6"/>
<evidence type="ECO:0000256" key="4">
    <source>
        <dbReference type="PROSITE-ProRule" id="PRU00335"/>
    </source>
</evidence>
<dbReference type="Proteomes" id="UP000533598">
    <property type="component" value="Unassembled WGS sequence"/>
</dbReference>
<keyword evidence="3" id="KW-0804">Transcription</keyword>
<evidence type="ECO:0000256" key="3">
    <source>
        <dbReference type="ARBA" id="ARBA00023163"/>
    </source>
</evidence>
<dbReference type="Gene3D" id="1.10.357.10">
    <property type="entry name" value="Tetracycline Repressor, domain 2"/>
    <property type="match status" value="2"/>
</dbReference>
<accession>A0A7W7CGV6</accession>
<protein>
    <submittedName>
        <fullName evidence="7">AcrR family transcriptional regulator</fullName>
    </submittedName>
</protein>
<sequence length="311" mass="32310">MTESEGQGSRERYRAQVREEIKQHAWRQIATAGVNALSLNAIAKQVGMSGPALYRYFASRDDLITALIRDAYQSLADTVRAAATPPATTDVPALAAPIATTSATSASVAAPAAGVATTAGAADTTAVTDIAAGAGATSAAVTRAITGTTTLGAAVPAAATSTTPAPATTNAPTTPNADPNTVTDLAKLAHAIRDWARADPQRYFLIYGTPVPGYHAPEDTTAISTQVMTALLDACAALPPTTTPATHFDIHLVTHRDWTDHPAPAATLHRALSFWTRLHGVLSLELAGHFTGMKFDPDLLITDELNALIDQ</sequence>
<feature type="domain" description="HTH tetR-type" evidence="6">
    <location>
        <begin position="15"/>
        <end position="75"/>
    </location>
</feature>
<dbReference type="Pfam" id="PF13305">
    <property type="entry name" value="TetR_C_33"/>
    <property type="match status" value="1"/>
</dbReference>
<dbReference type="InterPro" id="IPR025996">
    <property type="entry name" value="MT1864/Rv1816-like_C"/>
</dbReference>
<dbReference type="Pfam" id="PF00440">
    <property type="entry name" value="TetR_N"/>
    <property type="match status" value="1"/>
</dbReference>
<dbReference type="SUPFAM" id="SSF48498">
    <property type="entry name" value="Tetracyclin repressor-like, C-terminal domain"/>
    <property type="match status" value="1"/>
</dbReference>
<keyword evidence="2 4" id="KW-0238">DNA-binding</keyword>
<dbReference type="PANTHER" id="PTHR30055">
    <property type="entry name" value="HTH-TYPE TRANSCRIPTIONAL REGULATOR RUTR"/>
    <property type="match status" value="1"/>
</dbReference>
<keyword evidence="8" id="KW-1185">Reference proteome</keyword>